<reference evidence="2" key="1">
    <citation type="journal article" date="2015" name="BMC Genomics">
        <title>Draft genome of a commonly misdiagnosed multidrug resistant pathogen Candida auris.</title>
        <authorList>
            <person name="Chatterjee S."/>
            <person name="Alampalli S.V."/>
            <person name="Nageshan R.K."/>
            <person name="Chettiar S.T."/>
            <person name="Joshi S."/>
            <person name="Tatu U.S."/>
        </authorList>
    </citation>
    <scope>NUCLEOTIDE SEQUENCE [LARGE SCALE GENOMIC DNA]</scope>
    <source>
        <strain evidence="2">6684</strain>
    </source>
</reference>
<name>A0A0L0P180_CANAR</name>
<dbReference type="AlphaFoldDB" id="A0A0L0P180"/>
<gene>
    <name evidence="1" type="ORF">QG37_03199</name>
</gene>
<accession>A0A0L0P180</accession>
<dbReference type="Proteomes" id="UP000037122">
    <property type="component" value="Unassembled WGS sequence"/>
</dbReference>
<evidence type="ECO:0000313" key="2">
    <source>
        <dbReference type="Proteomes" id="UP000037122"/>
    </source>
</evidence>
<sequence length="53" mass="5769">MNEACDKTHTAREPINHIMVEIGLAKKPNGTATTIKAVYNCDVVKRPTGNTKS</sequence>
<proteinExistence type="predicted"/>
<organism evidence="1 2">
    <name type="scientific">Candidozyma auris</name>
    <name type="common">Yeast</name>
    <name type="synonym">Candida auris</name>
    <dbReference type="NCBI Taxonomy" id="498019"/>
    <lineage>
        <taxon>Eukaryota</taxon>
        <taxon>Fungi</taxon>
        <taxon>Dikarya</taxon>
        <taxon>Ascomycota</taxon>
        <taxon>Saccharomycotina</taxon>
        <taxon>Pichiomycetes</taxon>
        <taxon>Metschnikowiaceae</taxon>
        <taxon>Candidozyma</taxon>
    </lineage>
</organism>
<evidence type="ECO:0000313" key="1">
    <source>
        <dbReference type="EMBL" id="KND99780.1"/>
    </source>
</evidence>
<comment type="caution">
    <text evidence="1">The sequence shown here is derived from an EMBL/GenBank/DDBJ whole genome shotgun (WGS) entry which is preliminary data.</text>
</comment>
<dbReference type="EMBL" id="LGST01000021">
    <property type="protein sequence ID" value="KND99780.1"/>
    <property type="molecule type" value="Genomic_DNA"/>
</dbReference>
<protein>
    <submittedName>
        <fullName evidence="1">Uncharacterized protein</fullName>
    </submittedName>
</protein>
<dbReference type="VEuPathDB" id="FungiDB:QG37_03199"/>